<dbReference type="GO" id="GO:0043565">
    <property type="term" value="F:sequence-specific DNA binding"/>
    <property type="evidence" value="ECO:0007669"/>
    <property type="project" value="InterPro"/>
</dbReference>
<dbReference type="Gene3D" id="1.10.10.10">
    <property type="entry name" value="Winged helix-like DNA-binding domain superfamily/Winged helix DNA-binding domain"/>
    <property type="match status" value="1"/>
</dbReference>
<dbReference type="Pfam" id="PF13518">
    <property type="entry name" value="HTH_28"/>
    <property type="match status" value="1"/>
</dbReference>
<dbReference type="InterPro" id="IPR010921">
    <property type="entry name" value="Trp_repressor/repl_initiator"/>
</dbReference>
<dbReference type="InterPro" id="IPR036388">
    <property type="entry name" value="WH-like_DNA-bd_sf"/>
</dbReference>
<reference evidence="2" key="1">
    <citation type="journal article" date="2021" name="PeerJ">
        <title>Extensive microbial diversity within the chicken gut microbiome revealed by metagenomics and culture.</title>
        <authorList>
            <person name="Gilroy R."/>
            <person name="Ravi A."/>
            <person name="Getino M."/>
            <person name="Pursley I."/>
            <person name="Horton D.L."/>
            <person name="Alikhan N.F."/>
            <person name="Baker D."/>
            <person name="Gharbi K."/>
            <person name="Hall N."/>
            <person name="Watson M."/>
            <person name="Adriaenssens E.M."/>
            <person name="Foster-Nyarko E."/>
            <person name="Jarju S."/>
            <person name="Secka A."/>
            <person name="Antonio M."/>
            <person name="Oren A."/>
            <person name="Chaudhuri R.R."/>
            <person name="La Ragione R."/>
            <person name="Hildebrand F."/>
            <person name="Pallen M.J."/>
        </authorList>
    </citation>
    <scope>NUCLEOTIDE SEQUENCE</scope>
    <source>
        <strain evidence="2">3436</strain>
    </source>
</reference>
<comment type="caution">
    <text evidence="2">The sequence shown here is derived from an EMBL/GenBank/DDBJ whole genome shotgun (WGS) entry which is preliminary data.</text>
</comment>
<feature type="domain" description="Insertion element IS150 protein InsJ-like helix-turn-helix" evidence="1">
    <location>
        <begin position="14"/>
        <end position="59"/>
    </location>
</feature>
<accession>A0A9D2JFI4</accession>
<dbReference type="InterPro" id="IPR055247">
    <property type="entry name" value="InsJ-like_HTH"/>
</dbReference>
<reference evidence="2" key="2">
    <citation type="submission" date="2021-04" db="EMBL/GenBank/DDBJ databases">
        <authorList>
            <person name="Gilroy R."/>
        </authorList>
    </citation>
    <scope>NUCLEOTIDE SEQUENCE</scope>
    <source>
        <strain evidence="2">3436</strain>
    </source>
</reference>
<dbReference type="EMBL" id="DXBO01000057">
    <property type="protein sequence ID" value="HIZ47931.1"/>
    <property type="molecule type" value="Genomic_DNA"/>
</dbReference>
<dbReference type="SUPFAM" id="SSF48295">
    <property type="entry name" value="TrpR-like"/>
    <property type="match status" value="1"/>
</dbReference>
<organism evidence="2 3">
    <name type="scientific">Candidatus Gemmiger excrementavium</name>
    <dbReference type="NCBI Taxonomy" id="2838608"/>
    <lineage>
        <taxon>Bacteria</taxon>
        <taxon>Bacillati</taxon>
        <taxon>Bacillota</taxon>
        <taxon>Clostridia</taxon>
        <taxon>Eubacteriales</taxon>
        <taxon>Gemmiger</taxon>
    </lineage>
</organism>
<dbReference type="AlphaFoldDB" id="A0A9D2JFI4"/>
<evidence type="ECO:0000313" key="2">
    <source>
        <dbReference type="EMBL" id="HIZ47931.1"/>
    </source>
</evidence>
<dbReference type="Proteomes" id="UP000824031">
    <property type="component" value="Unassembled WGS sequence"/>
</dbReference>
<evidence type="ECO:0000313" key="3">
    <source>
        <dbReference type="Proteomes" id="UP000824031"/>
    </source>
</evidence>
<gene>
    <name evidence="2" type="ORF">H9810_04335</name>
</gene>
<protein>
    <submittedName>
        <fullName evidence="2">Transposase</fullName>
    </submittedName>
</protein>
<proteinExistence type="predicted"/>
<sequence>MPKGIPNKRYTPEFKKQVVEAVIQEGLSYQEAARIYEVQGHDRIQSWERIYLEEGPEGLA</sequence>
<feature type="non-terminal residue" evidence="2">
    <location>
        <position position="60"/>
    </location>
</feature>
<evidence type="ECO:0000259" key="1">
    <source>
        <dbReference type="Pfam" id="PF13518"/>
    </source>
</evidence>
<name>A0A9D2JFI4_9FIRM</name>